<feature type="domain" description="RRM" evidence="4">
    <location>
        <begin position="31"/>
        <end position="104"/>
    </location>
</feature>
<dbReference type="Pfam" id="PF00076">
    <property type="entry name" value="RRM_1"/>
    <property type="match status" value="1"/>
</dbReference>
<organism evidence="5 6">
    <name type="scientific">Asparagus officinalis</name>
    <name type="common">Garden asparagus</name>
    <dbReference type="NCBI Taxonomy" id="4686"/>
    <lineage>
        <taxon>Eukaryota</taxon>
        <taxon>Viridiplantae</taxon>
        <taxon>Streptophyta</taxon>
        <taxon>Embryophyta</taxon>
        <taxon>Tracheophyta</taxon>
        <taxon>Spermatophyta</taxon>
        <taxon>Magnoliopsida</taxon>
        <taxon>Liliopsida</taxon>
        <taxon>Asparagales</taxon>
        <taxon>Asparagaceae</taxon>
        <taxon>Asparagoideae</taxon>
        <taxon>Asparagus</taxon>
    </lineage>
</organism>
<dbReference type="EMBL" id="CM007383">
    <property type="protein sequence ID" value="ONK76196.1"/>
    <property type="molecule type" value="Genomic_DNA"/>
</dbReference>
<dbReference type="CDD" id="cd21608">
    <property type="entry name" value="RRM2_NsCP33_like"/>
    <property type="match status" value="1"/>
</dbReference>
<keyword evidence="6" id="KW-1185">Reference proteome</keyword>
<dbReference type="Gramene" id="ONK76196">
    <property type="protein sequence ID" value="ONK76196"/>
    <property type="gene ID" value="A4U43_C03F24970"/>
</dbReference>
<keyword evidence="1 2" id="KW-0694">RNA-binding</keyword>
<dbReference type="SMART" id="SM00360">
    <property type="entry name" value="RRM"/>
    <property type="match status" value="1"/>
</dbReference>
<evidence type="ECO:0000256" key="2">
    <source>
        <dbReference type="PROSITE-ProRule" id="PRU00176"/>
    </source>
</evidence>
<proteinExistence type="predicted"/>
<evidence type="ECO:0000259" key="4">
    <source>
        <dbReference type="PROSITE" id="PS50102"/>
    </source>
</evidence>
<gene>
    <name evidence="5" type="ORF">A4U43_C03F24970</name>
</gene>
<dbReference type="PANTHER" id="PTHR48027">
    <property type="entry name" value="HETEROGENEOUS NUCLEAR RIBONUCLEOPROTEIN 87F-RELATED"/>
    <property type="match status" value="1"/>
</dbReference>
<evidence type="ECO:0000313" key="5">
    <source>
        <dbReference type="EMBL" id="ONK76196.1"/>
    </source>
</evidence>
<evidence type="ECO:0000256" key="3">
    <source>
        <dbReference type="SAM" id="MobiDB-lite"/>
    </source>
</evidence>
<name>A0A5P1FCR2_ASPOF</name>
<dbReference type="InterPro" id="IPR012677">
    <property type="entry name" value="Nucleotide-bd_a/b_plait_sf"/>
</dbReference>
<evidence type="ECO:0000256" key="1">
    <source>
        <dbReference type="ARBA" id="ARBA00022884"/>
    </source>
</evidence>
<protein>
    <recommendedName>
        <fullName evidence="4">RRM domain-containing protein</fullName>
    </recommendedName>
</protein>
<feature type="region of interest" description="Disordered" evidence="3">
    <location>
        <begin position="112"/>
        <end position="142"/>
    </location>
</feature>
<dbReference type="Proteomes" id="UP000243459">
    <property type="component" value="Chromosome 3"/>
</dbReference>
<accession>A0A5P1FCR2</accession>
<evidence type="ECO:0000313" key="6">
    <source>
        <dbReference type="Proteomes" id="UP000243459"/>
    </source>
</evidence>
<dbReference type="InterPro" id="IPR000504">
    <property type="entry name" value="RRM_dom"/>
</dbReference>
<dbReference type="SUPFAM" id="SSF54928">
    <property type="entry name" value="RNA-binding domain, RBD"/>
    <property type="match status" value="1"/>
</dbReference>
<dbReference type="PROSITE" id="PS50102">
    <property type="entry name" value="RRM"/>
    <property type="match status" value="1"/>
</dbReference>
<dbReference type="AlphaFoldDB" id="A0A5P1FCR2"/>
<dbReference type="Gene3D" id="3.30.70.330">
    <property type="match status" value="1"/>
</dbReference>
<dbReference type="OMA" id="VIMDHEI"/>
<dbReference type="InterPro" id="IPR052462">
    <property type="entry name" value="SLIRP/GR-RBP-like"/>
</dbReference>
<reference evidence="6" key="1">
    <citation type="journal article" date="2017" name="Nat. Commun.">
        <title>The asparagus genome sheds light on the origin and evolution of a young Y chromosome.</title>
        <authorList>
            <person name="Harkess A."/>
            <person name="Zhou J."/>
            <person name="Xu C."/>
            <person name="Bowers J.E."/>
            <person name="Van der Hulst R."/>
            <person name="Ayyampalayam S."/>
            <person name="Mercati F."/>
            <person name="Riccardi P."/>
            <person name="McKain M.R."/>
            <person name="Kakrana A."/>
            <person name="Tang H."/>
            <person name="Ray J."/>
            <person name="Groenendijk J."/>
            <person name="Arikit S."/>
            <person name="Mathioni S.M."/>
            <person name="Nakano M."/>
            <person name="Shan H."/>
            <person name="Telgmann-Rauber A."/>
            <person name="Kanno A."/>
            <person name="Yue Z."/>
            <person name="Chen H."/>
            <person name="Li W."/>
            <person name="Chen Y."/>
            <person name="Xu X."/>
            <person name="Zhang Y."/>
            <person name="Luo S."/>
            <person name="Chen H."/>
            <person name="Gao J."/>
            <person name="Mao Z."/>
            <person name="Pires J.C."/>
            <person name="Luo M."/>
            <person name="Kudrna D."/>
            <person name="Wing R.A."/>
            <person name="Meyers B.C."/>
            <person name="Yi K."/>
            <person name="Kong H."/>
            <person name="Lavrijsen P."/>
            <person name="Sunseri F."/>
            <person name="Falavigna A."/>
            <person name="Ye Y."/>
            <person name="Leebens-Mack J.H."/>
            <person name="Chen G."/>
        </authorList>
    </citation>
    <scope>NUCLEOTIDE SEQUENCE [LARGE SCALE GENOMIC DNA]</scope>
    <source>
        <strain evidence="6">cv. DH0086</strain>
    </source>
</reference>
<dbReference type="InterPro" id="IPR048289">
    <property type="entry name" value="RRM2_NsCP33-like"/>
</dbReference>
<dbReference type="GO" id="GO:0003723">
    <property type="term" value="F:RNA binding"/>
    <property type="evidence" value="ECO:0007669"/>
    <property type="project" value="UniProtKB-UniRule"/>
</dbReference>
<sequence length="142" mass="15333">MAFANKLGSIFKNAINSSPSIYQAIRCMSSSKLFVGGISYGTDDHGLREAFAKYGEVVESRVIFDRETGRSRGFGFVTFTSTEEASAAISDMDGKEVYVNFSSGVYIDPYGSSSAGGGFGKEDSFLDDVKDDDDADDYAKRS</sequence>
<dbReference type="InterPro" id="IPR035979">
    <property type="entry name" value="RBD_domain_sf"/>
</dbReference>